<protein>
    <submittedName>
        <fullName evidence="3">Uncharacterized protein</fullName>
    </submittedName>
</protein>
<reference key="1">
    <citation type="submission" date="2010-11" db="EMBL/GenBank/DDBJ databases">
        <title>The complete sequence of chromosome of Isophaera pallida ATCC 43644.</title>
        <authorList>
            <consortium name="US DOE Joint Genome Institute (JGI-PGF)"/>
            <person name="Lucas S."/>
            <person name="Copeland A."/>
            <person name="Lapidus A."/>
            <person name="Bruce D."/>
            <person name="Goodwin L."/>
            <person name="Pitluck S."/>
            <person name="Kyrpides N."/>
            <person name="Mavromatis K."/>
            <person name="Pagani I."/>
            <person name="Ivanova N."/>
            <person name="Saunders E."/>
            <person name="Brettin T."/>
            <person name="Detter J.C."/>
            <person name="Han C."/>
            <person name="Tapia R."/>
            <person name="Land M."/>
            <person name="Hauser L."/>
            <person name="Markowitz V."/>
            <person name="Cheng J.-F."/>
            <person name="Hugenholtz P."/>
            <person name="Woyke T."/>
            <person name="Wu D."/>
            <person name="Eisen J.A."/>
        </authorList>
    </citation>
    <scope>NUCLEOTIDE SEQUENCE</scope>
    <source>
        <strain>ATCC 43644</strain>
    </source>
</reference>
<evidence type="ECO:0000256" key="1">
    <source>
        <dbReference type="SAM" id="Coils"/>
    </source>
</evidence>
<dbReference type="InParanoid" id="E8R1Z4"/>
<dbReference type="Proteomes" id="UP000008631">
    <property type="component" value="Chromosome"/>
</dbReference>
<sequence>MSSDPFDPRSPFAGIGPRFDEDGEGNRRVPSLVQQQFFELSLQNLRAKLNEAINQFADWASARAERERKLQQRIEELEEALAAASQSPSTSGSGELAIDGTWADEREEFLVQLEHDKRLLAEAWARLEEERIAAGFPNAAAAVGLGTGLPSPTAVASSPTGSVAIGGAGLVGGPHAIGHGPRVIESATGRPTAIVPPPPVGVPHPSPPFAAPSSPVPVPVVSPPTSVSSLRPPNNSTSQELRRQLEALQRDVKRNAR</sequence>
<dbReference type="RefSeq" id="WP_013564714.1">
    <property type="nucleotide sequence ID" value="NC_014962.1"/>
</dbReference>
<dbReference type="AlphaFoldDB" id="E8R1Z4"/>
<feature type="coiled-coil region" evidence="1">
    <location>
        <begin position="35"/>
        <end position="130"/>
    </location>
</feature>
<dbReference type="HOGENOM" id="CLU_1080852_0_0_0"/>
<accession>E8R1Z4</accession>
<feature type="compositionally biased region" description="Basic and acidic residues" evidence="2">
    <location>
        <begin position="18"/>
        <end position="27"/>
    </location>
</feature>
<proteinExistence type="predicted"/>
<feature type="region of interest" description="Disordered" evidence="2">
    <location>
        <begin position="1"/>
        <end position="27"/>
    </location>
</feature>
<dbReference type="EMBL" id="CP002353">
    <property type="protein sequence ID" value="ADV62426.1"/>
    <property type="molecule type" value="Genomic_DNA"/>
</dbReference>
<evidence type="ECO:0000256" key="2">
    <source>
        <dbReference type="SAM" id="MobiDB-lite"/>
    </source>
</evidence>
<keyword evidence="4" id="KW-1185">Reference proteome</keyword>
<organism evidence="3 4">
    <name type="scientific">Isosphaera pallida (strain ATCC 43644 / DSM 9630 / IS1B)</name>
    <dbReference type="NCBI Taxonomy" id="575540"/>
    <lineage>
        <taxon>Bacteria</taxon>
        <taxon>Pseudomonadati</taxon>
        <taxon>Planctomycetota</taxon>
        <taxon>Planctomycetia</taxon>
        <taxon>Isosphaerales</taxon>
        <taxon>Isosphaeraceae</taxon>
        <taxon>Isosphaera</taxon>
    </lineage>
</organism>
<dbReference type="KEGG" id="ipa:Isop_1844"/>
<feature type="compositionally biased region" description="Pro residues" evidence="2">
    <location>
        <begin position="194"/>
        <end position="222"/>
    </location>
</feature>
<reference evidence="3 4" key="2">
    <citation type="journal article" date="2011" name="Stand. Genomic Sci.">
        <title>Complete genome sequence of Isosphaera pallida type strain (IS1B).</title>
        <authorList>
            <consortium name="US DOE Joint Genome Institute (JGI-PGF)"/>
            <person name="Goker M."/>
            <person name="Cleland D."/>
            <person name="Saunders E."/>
            <person name="Lapidus A."/>
            <person name="Nolan M."/>
            <person name="Lucas S."/>
            <person name="Hammon N."/>
            <person name="Deshpande S."/>
            <person name="Cheng J.F."/>
            <person name="Tapia R."/>
            <person name="Han C."/>
            <person name="Goodwin L."/>
            <person name="Pitluck S."/>
            <person name="Liolios K."/>
            <person name="Pagani I."/>
            <person name="Ivanova N."/>
            <person name="Mavromatis K."/>
            <person name="Pati A."/>
            <person name="Chen A."/>
            <person name="Palaniappan K."/>
            <person name="Land M."/>
            <person name="Hauser L."/>
            <person name="Chang Y.J."/>
            <person name="Jeffries C.D."/>
            <person name="Detter J.C."/>
            <person name="Beck B."/>
            <person name="Woyke T."/>
            <person name="Bristow J."/>
            <person name="Eisen J.A."/>
            <person name="Markowitz V."/>
            <person name="Hugenholtz P."/>
            <person name="Kyrpides N.C."/>
            <person name="Klenk H.P."/>
        </authorList>
    </citation>
    <scope>NUCLEOTIDE SEQUENCE [LARGE SCALE GENOMIC DNA]</scope>
    <source>
        <strain evidence="4">ATCC 43644 / DSM 9630 / IS1B</strain>
    </source>
</reference>
<feature type="region of interest" description="Disordered" evidence="2">
    <location>
        <begin position="189"/>
        <end position="257"/>
    </location>
</feature>
<evidence type="ECO:0000313" key="3">
    <source>
        <dbReference type="EMBL" id="ADV62426.1"/>
    </source>
</evidence>
<feature type="compositionally biased region" description="Low complexity" evidence="2">
    <location>
        <begin position="223"/>
        <end position="233"/>
    </location>
</feature>
<name>E8R1Z4_ISOPI</name>
<keyword evidence="1" id="KW-0175">Coiled coil</keyword>
<feature type="compositionally biased region" description="Basic and acidic residues" evidence="2">
    <location>
        <begin position="240"/>
        <end position="257"/>
    </location>
</feature>
<gene>
    <name evidence="3" type="ordered locus">Isop_1844</name>
</gene>
<evidence type="ECO:0000313" key="4">
    <source>
        <dbReference type="Proteomes" id="UP000008631"/>
    </source>
</evidence>